<dbReference type="EC" id="3.4.19.12" evidence="3"/>
<dbReference type="Gene3D" id="3.90.70.10">
    <property type="entry name" value="Cysteine proteinases"/>
    <property type="match status" value="2"/>
</dbReference>
<proteinExistence type="inferred from homology"/>
<keyword evidence="7" id="KW-0788">Thiol protease</keyword>
<dbReference type="InParanoid" id="D8TRB9"/>
<dbReference type="Pfam" id="PF00443">
    <property type="entry name" value="UCH"/>
    <property type="match status" value="2"/>
</dbReference>
<dbReference type="SUPFAM" id="SSF54001">
    <property type="entry name" value="Cysteine proteinases"/>
    <property type="match status" value="2"/>
</dbReference>
<keyword evidence="5" id="KW-0833">Ubl conjugation pathway</keyword>
<dbReference type="PANTHER" id="PTHR21646:SF24">
    <property type="entry name" value="UBIQUITIN CARBOXYL-TERMINAL HYDROLASE"/>
    <property type="match status" value="1"/>
</dbReference>
<evidence type="ECO:0000259" key="9">
    <source>
        <dbReference type="PROSITE" id="PS50235"/>
    </source>
</evidence>
<dbReference type="InterPro" id="IPR003903">
    <property type="entry name" value="UIM_dom"/>
</dbReference>
<feature type="region of interest" description="Disordered" evidence="8">
    <location>
        <begin position="858"/>
        <end position="886"/>
    </location>
</feature>
<feature type="region of interest" description="Disordered" evidence="8">
    <location>
        <begin position="293"/>
        <end position="384"/>
    </location>
</feature>
<gene>
    <name evidence="10" type="ORF">VOLCADRAFT_117002</name>
</gene>
<feature type="compositionally biased region" description="Low complexity" evidence="8">
    <location>
        <begin position="315"/>
        <end position="326"/>
    </location>
</feature>
<feature type="compositionally biased region" description="Gly residues" evidence="8">
    <location>
        <begin position="871"/>
        <end position="882"/>
    </location>
</feature>
<comment type="similarity">
    <text evidence="2">Belongs to the peptidase C19 family.</text>
</comment>
<feature type="region of interest" description="Disordered" evidence="8">
    <location>
        <begin position="594"/>
        <end position="711"/>
    </location>
</feature>
<evidence type="ECO:0000313" key="10">
    <source>
        <dbReference type="EMBL" id="EFJ49864.1"/>
    </source>
</evidence>
<dbReference type="eggNOG" id="KOG1868">
    <property type="taxonomic scope" value="Eukaryota"/>
</dbReference>
<feature type="compositionally biased region" description="Gly residues" evidence="8">
    <location>
        <begin position="686"/>
        <end position="695"/>
    </location>
</feature>
<name>D8TRB9_VOLCA</name>
<feature type="compositionally biased region" description="Low complexity" evidence="8">
    <location>
        <begin position="936"/>
        <end position="946"/>
    </location>
</feature>
<keyword evidence="6" id="KW-0378">Hydrolase</keyword>
<feature type="compositionally biased region" description="Low complexity" evidence="8">
    <location>
        <begin position="1422"/>
        <end position="1441"/>
    </location>
</feature>
<dbReference type="GO" id="GO:0006508">
    <property type="term" value="P:proteolysis"/>
    <property type="evidence" value="ECO:0007669"/>
    <property type="project" value="UniProtKB-KW"/>
</dbReference>
<evidence type="ECO:0000313" key="11">
    <source>
        <dbReference type="Proteomes" id="UP000001058"/>
    </source>
</evidence>
<keyword evidence="4" id="KW-0645">Protease</keyword>
<comment type="catalytic activity">
    <reaction evidence="1">
        <text>Thiol-dependent hydrolysis of ester, thioester, amide, peptide and isopeptide bonds formed by the C-terminal Gly of ubiquitin (a 76-residue protein attached to proteins as an intracellular targeting signal).</text>
        <dbReference type="EC" id="3.4.19.12"/>
    </reaction>
</comment>
<feature type="compositionally biased region" description="Polar residues" evidence="8">
    <location>
        <begin position="1445"/>
        <end position="1458"/>
    </location>
</feature>
<feature type="compositionally biased region" description="Low complexity" evidence="8">
    <location>
        <begin position="352"/>
        <end position="377"/>
    </location>
</feature>
<feature type="region of interest" description="Disordered" evidence="8">
    <location>
        <begin position="1069"/>
        <end position="1096"/>
    </location>
</feature>
<evidence type="ECO:0000256" key="1">
    <source>
        <dbReference type="ARBA" id="ARBA00000707"/>
    </source>
</evidence>
<dbReference type="GO" id="GO:0016579">
    <property type="term" value="P:protein deubiquitination"/>
    <property type="evidence" value="ECO:0007669"/>
    <property type="project" value="InterPro"/>
</dbReference>
<dbReference type="PROSITE" id="PS50235">
    <property type="entry name" value="USP_3"/>
    <property type="match status" value="1"/>
</dbReference>
<evidence type="ECO:0000256" key="6">
    <source>
        <dbReference type="ARBA" id="ARBA00022801"/>
    </source>
</evidence>
<reference evidence="10 11" key="1">
    <citation type="journal article" date="2010" name="Science">
        <title>Genomic analysis of organismal complexity in the multicellular green alga Volvox carteri.</title>
        <authorList>
            <person name="Prochnik S.E."/>
            <person name="Umen J."/>
            <person name="Nedelcu A.M."/>
            <person name="Hallmann A."/>
            <person name="Miller S.M."/>
            <person name="Nishii I."/>
            <person name="Ferris P."/>
            <person name="Kuo A."/>
            <person name="Mitros T."/>
            <person name="Fritz-Laylin L.K."/>
            <person name="Hellsten U."/>
            <person name="Chapman J."/>
            <person name="Simakov O."/>
            <person name="Rensing S.A."/>
            <person name="Terry A."/>
            <person name="Pangilinan J."/>
            <person name="Kapitonov V."/>
            <person name="Jurka J."/>
            <person name="Salamov A."/>
            <person name="Shapiro H."/>
            <person name="Schmutz J."/>
            <person name="Grimwood J."/>
            <person name="Lindquist E."/>
            <person name="Lucas S."/>
            <person name="Grigoriev I.V."/>
            <person name="Schmitt R."/>
            <person name="Kirk D."/>
            <person name="Rokhsar D.S."/>
        </authorList>
    </citation>
    <scope>NUCLEOTIDE SEQUENCE [LARGE SCALE GENOMIC DNA]</scope>
    <source>
        <strain evidence="11">f. Nagariensis / Eve</strain>
    </source>
</reference>
<feature type="compositionally biased region" description="Gly residues" evidence="8">
    <location>
        <begin position="1069"/>
        <end position="1079"/>
    </location>
</feature>
<dbReference type="PROSITE" id="PS00972">
    <property type="entry name" value="USP_1"/>
    <property type="match status" value="1"/>
</dbReference>
<dbReference type="InterPro" id="IPR028889">
    <property type="entry name" value="USP"/>
</dbReference>
<dbReference type="CDD" id="cd02257">
    <property type="entry name" value="Peptidase_C19"/>
    <property type="match status" value="2"/>
</dbReference>
<evidence type="ECO:0000256" key="3">
    <source>
        <dbReference type="ARBA" id="ARBA00012759"/>
    </source>
</evidence>
<dbReference type="InterPro" id="IPR001394">
    <property type="entry name" value="Peptidase_C19_UCH"/>
</dbReference>
<feature type="compositionally biased region" description="Basic residues" evidence="8">
    <location>
        <begin position="980"/>
        <end position="991"/>
    </location>
</feature>
<organism evidence="11">
    <name type="scientific">Volvox carteri f. nagariensis</name>
    <dbReference type="NCBI Taxonomy" id="3068"/>
    <lineage>
        <taxon>Eukaryota</taxon>
        <taxon>Viridiplantae</taxon>
        <taxon>Chlorophyta</taxon>
        <taxon>core chlorophytes</taxon>
        <taxon>Chlorophyceae</taxon>
        <taxon>CS clade</taxon>
        <taxon>Chlamydomonadales</taxon>
        <taxon>Volvocaceae</taxon>
        <taxon>Volvox</taxon>
    </lineage>
</organism>
<dbReference type="OrthoDB" id="289038at2759"/>
<dbReference type="SMART" id="SM00726">
    <property type="entry name" value="UIM"/>
    <property type="match status" value="3"/>
</dbReference>
<dbReference type="InterPro" id="IPR038765">
    <property type="entry name" value="Papain-like_cys_pep_sf"/>
</dbReference>
<evidence type="ECO:0000256" key="5">
    <source>
        <dbReference type="ARBA" id="ARBA00022786"/>
    </source>
</evidence>
<accession>D8TRB9</accession>
<dbReference type="GeneID" id="9623634"/>
<protein>
    <recommendedName>
        <fullName evidence="3">ubiquitinyl hydrolase 1</fullName>
        <ecNumber evidence="3">3.4.19.12</ecNumber>
    </recommendedName>
</protein>
<dbReference type="PROSITE" id="PS00973">
    <property type="entry name" value="USP_2"/>
    <property type="match status" value="1"/>
</dbReference>
<feature type="region of interest" description="Disordered" evidence="8">
    <location>
        <begin position="1205"/>
        <end position="1234"/>
    </location>
</feature>
<feature type="region of interest" description="Disordered" evidence="8">
    <location>
        <begin position="1"/>
        <end position="45"/>
    </location>
</feature>
<dbReference type="RefSeq" id="XP_002948929.1">
    <property type="nucleotide sequence ID" value="XM_002948883.1"/>
</dbReference>
<dbReference type="KEGG" id="vcn:VOLCADRAFT_117002"/>
<feature type="compositionally biased region" description="Low complexity" evidence="8">
    <location>
        <begin position="442"/>
        <end position="456"/>
    </location>
</feature>
<dbReference type="PROSITE" id="PS50330">
    <property type="entry name" value="UIM"/>
    <property type="match status" value="3"/>
</dbReference>
<feature type="region of interest" description="Disordered" evidence="8">
    <location>
        <begin position="1259"/>
        <end position="1286"/>
    </location>
</feature>
<evidence type="ECO:0000256" key="4">
    <source>
        <dbReference type="ARBA" id="ARBA00022670"/>
    </source>
</evidence>
<dbReference type="GO" id="GO:0004843">
    <property type="term" value="F:cysteine-type deubiquitinase activity"/>
    <property type="evidence" value="ECO:0007669"/>
    <property type="project" value="UniProtKB-EC"/>
</dbReference>
<keyword evidence="11" id="KW-1185">Reference proteome</keyword>
<feature type="region of interest" description="Disordered" evidence="8">
    <location>
        <begin position="514"/>
        <end position="566"/>
    </location>
</feature>
<dbReference type="Pfam" id="PF02809">
    <property type="entry name" value="UIM"/>
    <property type="match status" value="2"/>
</dbReference>
<dbReference type="PANTHER" id="PTHR21646">
    <property type="entry name" value="UBIQUITIN CARBOXYL-TERMINAL HYDROLASE"/>
    <property type="match status" value="1"/>
</dbReference>
<feature type="compositionally biased region" description="Acidic residues" evidence="8">
    <location>
        <begin position="1087"/>
        <end position="1096"/>
    </location>
</feature>
<feature type="compositionally biased region" description="Acidic residues" evidence="8">
    <location>
        <begin position="1399"/>
        <end position="1414"/>
    </location>
</feature>
<dbReference type="InterPro" id="IPR050185">
    <property type="entry name" value="Ub_carboxyl-term_hydrolase"/>
</dbReference>
<evidence type="ECO:0000256" key="8">
    <source>
        <dbReference type="SAM" id="MobiDB-lite"/>
    </source>
</evidence>
<feature type="region of interest" description="Disordered" evidence="8">
    <location>
        <begin position="1376"/>
        <end position="1468"/>
    </location>
</feature>
<dbReference type="STRING" id="3068.D8TRB9"/>
<feature type="region of interest" description="Disordered" evidence="8">
    <location>
        <begin position="919"/>
        <end position="1029"/>
    </location>
</feature>
<dbReference type="InterPro" id="IPR018200">
    <property type="entry name" value="USP_CS"/>
</dbReference>
<evidence type="ECO:0000256" key="7">
    <source>
        <dbReference type="ARBA" id="ARBA00022807"/>
    </source>
</evidence>
<feature type="region of interest" description="Disordered" evidence="8">
    <location>
        <begin position="434"/>
        <end position="456"/>
    </location>
</feature>
<feature type="compositionally biased region" description="Polar residues" evidence="8">
    <location>
        <begin position="551"/>
        <end position="560"/>
    </location>
</feature>
<evidence type="ECO:0000256" key="2">
    <source>
        <dbReference type="ARBA" id="ARBA00009085"/>
    </source>
</evidence>
<feature type="compositionally biased region" description="Acidic residues" evidence="8">
    <location>
        <begin position="24"/>
        <end position="34"/>
    </location>
</feature>
<dbReference type="Proteomes" id="UP000001058">
    <property type="component" value="Unassembled WGS sequence"/>
</dbReference>
<feature type="domain" description="USP" evidence="9">
    <location>
        <begin position="85"/>
        <end position="428"/>
    </location>
</feature>
<dbReference type="EMBL" id="GL378333">
    <property type="protein sequence ID" value="EFJ49864.1"/>
    <property type="molecule type" value="Genomic_DNA"/>
</dbReference>
<sequence>MPRRDGAGGNRDGNAARGAPDPYALEDDDEEDENSNPAKPSSKGIGVTVGKRLVLGGSEAKKQTQLPMLFSQEHKKLQAARLVPAGMVNLGNTCYLNSVVQVLMNMATFTGDLRDPSLLSLAQHLPAAGVWAALRATADKLQTATQARPTFESLKPAVEPSELRSAMGRRSSRWRSFSQQDAHEFLVELLEELQSEVLAAEAAAFDRRRMPFSKTRCPTARNLSGSLMHTWTCAACGRCTRAKEPFSCLSLQLPSQGAVNLQDLFSEYLKHHFWRLPRVLVVHIKRFMSVPQQQTQQQQQQALPPAPLRQGTTVGGDAAASGSRAANLLEDEAEGTTAPPANVINVPGTPCREGSAGAGEPAGAAEGAPSAPQPAAAAGGGTRGSTPPAPYLYAKVHTVVKVTAGLDLARHCDAEACAHAHLLEALSLGTLERKTGGDSDEGGAAAGVSPAALSGGRAAPAAGAAAGASGAATVGRAPGAVTGCTLDTAGAGSTCPSPSFMQPNASALQERTVQQQGSALPPRESLRRSIFGGSKAMTPGGLRLRAPDSECGTSALSTGAQADGGDGAPTPYGGCGAGTGAACSLGRQAAQGKGRSQMGAAGGGAAGLTPAQEAQGAGPGGAAARKPEAGHGSTPQALMRSGGKDGGLGKLTCQLTTPMAASLGGGLSSHTGNDRFGPAGPPPGSTGRGGGGGGSAAACSERKAPRPMGTGSFFGTGSATEAVAAEACMSDGQGAPANGVRQANGEALARPFKRMRSTEGSRPATVTAQRLEEMTEEEQFQLALQMSLAEEVAGEAAGSGGSGSGDVGARQGSMARVEHGATATAAITATGAAAGSGPTASRRGAATVLDLSLPTAAATAHPGRVCTSGDSAGGGGGGGGSSRGACRRAKQDVGICEEEGCDNEDSMIELQDESQGCCGASHGGGGDGGQPRDAGRTASAGPALSGASGGKNDGNDTDGSAGLPLPDSSEEGPTPQAKRLERRRARKRRMAKLLDPVDVLDVAESPAVPPQRHQRHRAGSGFGTEGRVHGGLPVAYSVDDDDDGTTALSPVSGGGGGGGKKCLAAGKSGGFGDTSGAGATGKRDEAPADVEMAEEDEELEKAKRLSLATFEAEEEERKFQLHSNDRGTSHGANAAMAHKRSRTEVAWAHMMALPDLPNPGDAGGPAAAVATEPAARDAVLDGGCKTPPRGGVGDGAAAATIGASEAINNPLPPPLRRRSATVSTTAGLGGSEEDGCRSGGIDALMAAAGLETAGHTATGAAAATTARRPASAQRRSSAGATAHDATGTSADQFKFGFALPGSAAVTTGAPVGAALGLAGAGSRREDPLDLTGGDDDDQDLAKAIMLSLQDVHPQNNAIGDAVGDAVPHEVMDLEGMDGVEGNDVEPLPDRPKVLLVPDSDYEEGTDDDDGDEEGKDGGSGNVAAAGSRTAAAGRSRSTVAAMEGVQTTTHESQQQQRRLQSKGDPGQAVASVPLSLMARYRLQGVVRHKGLTPFSGHYVADVLVRSTAGGASGQPTHMWYEHNDAVVSHVDFDRIREDASKQGYLFFFVNASKLAGPVPAAAAVAAAAAKPLPDALAGGAAA</sequence>
<feature type="compositionally biased region" description="Low complexity" evidence="8">
    <location>
        <begin position="1259"/>
        <end position="1282"/>
    </location>
</feature>